<dbReference type="Gene3D" id="1.10.730.10">
    <property type="entry name" value="Isoleucyl-tRNA Synthetase, Domain 1"/>
    <property type="match status" value="1"/>
</dbReference>
<dbReference type="PROSITE" id="PS50206">
    <property type="entry name" value="RHODANESE_3"/>
    <property type="match status" value="1"/>
</dbReference>
<dbReference type="GO" id="GO:0006431">
    <property type="term" value="P:methionyl-tRNA aminoacylation"/>
    <property type="evidence" value="ECO:0007669"/>
    <property type="project" value="UniProtKB-UniRule"/>
</dbReference>
<evidence type="ECO:0000256" key="4">
    <source>
        <dbReference type="ARBA" id="ARBA00022840"/>
    </source>
</evidence>
<dbReference type="PRINTS" id="PR01041">
    <property type="entry name" value="TRNASYNTHMET"/>
</dbReference>
<dbReference type="InterPro" id="IPR041872">
    <property type="entry name" value="Anticodon_Met"/>
</dbReference>
<dbReference type="AlphaFoldDB" id="A0A8J7PIC2"/>
<dbReference type="GO" id="GO:0005737">
    <property type="term" value="C:cytoplasm"/>
    <property type="evidence" value="ECO:0007669"/>
    <property type="project" value="UniProtKB-SubCell"/>
</dbReference>
<keyword evidence="4 7" id="KW-0067">ATP-binding</keyword>
<evidence type="ECO:0000259" key="8">
    <source>
        <dbReference type="PROSITE" id="PS50206"/>
    </source>
</evidence>
<evidence type="ECO:0000256" key="6">
    <source>
        <dbReference type="ARBA" id="ARBA00023146"/>
    </source>
</evidence>
<dbReference type="Proteomes" id="UP000664414">
    <property type="component" value="Unassembled WGS sequence"/>
</dbReference>
<comment type="similarity">
    <text evidence="7">Belongs to the class-I aminoacyl-tRNA synthetase family. MetG type 2B subfamily.</text>
</comment>
<dbReference type="Gene3D" id="2.170.220.10">
    <property type="match status" value="1"/>
</dbReference>
<dbReference type="GO" id="GO:0005524">
    <property type="term" value="F:ATP binding"/>
    <property type="evidence" value="ECO:0007669"/>
    <property type="project" value="UniProtKB-UniRule"/>
</dbReference>
<comment type="caution">
    <text evidence="7">Lacks conserved residue(s) required for the propagation of feature annotation.</text>
</comment>
<comment type="caution">
    <text evidence="9">The sequence shown here is derived from an EMBL/GenBank/DDBJ whole genome shotgun (WGS) entry which is preliminary data.</text>
</comment>
<dbReference type="InterPro" id="IPR001763">
    <property type="entry name" value="Rhodanese-like_dom"/>
</dbReference>
<dbReference type="Gene3D" id="3.40.50.620">
    <property type="entry name" value="HUPs"/>
    <property type="match status" value="1"/>
</dbReference>
<dbReference type="SUPFAM" id="SSF52374">
    <property type="entry name" value="Nucleotidylyl transferase"/>
    <property type="match status" value="1"/>
</dbReference>
<evidence type="ECO:0000313" key="9">
    <source>
        <dbReference type="EMBL" id="MBN9412785.1"/>
    </source>
</evidence>
<feature type="short sequence motif" description="'HIGH' region" evidence="7">
    <location>
        <begin position="12"/>
        <end position="22"/>
    </location>
</feature>
<evidence type="ECO:0000256" key="5">
    <source>
        <dbReference type="ARBA" id="ARBA00022917"/>
    </source>
</evidence>
<evidence type="ECO:0000256" key="3">
    <source>
        <dbReference type="ARBA" id="ARBA00022741"/>
    </source>
</evidence>
<keyword evidence="7" id="KW-0963">Cytoplasm</keyword>
<dbReference type="InterPro" id="IPR014758">
    <property type="entry name" value="Met-tRNA_synth"/>
</dbReference>
<dbReference type="NCBIfam" id="TIGR00398">
    <property type="entry name" value="metG"/>
    <property type="match status" value="1"/>
</dbReference>
<protein>
    <recommendedName>
        <fullName evidence="7">Methionine--tRNA ligase</fullName>
        <ecNumber evidence="7">6.1.1.10</ecNumber>
    </recommendedName>
    <alternativeName>
        <fullName evidence="7">Methionyl-tRNA synthetase</fullName>
        <shortName evidence="7">MetRS</shortName>
    </alternativeName>
</protein>
<keyword evidence="3 7" id="KW-0547">Nucleotide-binding</keyword>
<dbReference type="InterPro" id="IPR033911">
    <property type="entry name" value="MetRS_core"/>
</dbReference>
<proteinExistence type="inferred from homology"/>
<dbReference type="InterPro" id="IPR009080">
    <property type="entry name" value="tRNAsynth_Ia_anticodon-bd"/>
</dbReference>
<dbReference type="SUPFAM" id="SSF47323">
    <property type="entry name" value="Anticodon-binding domain of a subclass of class I aminoacyl-tRNA synthetases"/>
    <property type="match status" value="1"/>
</dbReference>
<evidence type="ECO:0000256" key="2">
    <source>
        <dbReference type="ARBA" id="ARBA00022598"/>
    </source>
</evidence>
<keyword evidence="2 7" id="KW-0436">Ligase</keyword>
<dbReference type="Pfam" id="PF09334">
    <property type="entry name" value="tRNA-synt_1g"/>
    <property type="match status" value="2"/>
</dbReference>
<gene>
    <name evidence="7" type="primary">metG</name>
    <name evidence="9" type="ORF">J0H12_02505</name>
</gene>
<dbReference type="EMBL" id="JAFKGL010000013">
    <property type="protein sequence ID" value="MBN9412785.1"/>
    <property type="molecule type" value="Genomic_DNA"/>
</dbReference>
<dbReference type="HAMAP" id="MF_01228">
    <property type="entry name" value="Met_tRNA_synth_type2"/>
    <property type="match status" value="1"/>
</dbReference>
<dbReference type="EC" id="6.1.1.10" evidence="7"/>
<evidence type="ECO:0000256" key="7">
    <source>
        <dbReference type="HAMAP-Rule" id="MF_01228"/>
    </source>
</evidence>
<evidence type="ECO:0000256" key="1">
    <source>
        <dbReference type="ARBA" id="ARBA00003314"/>
    </source>
</evidence>
<dbReference type="InterPro" id="IPR015413">
    <property type="entry name" value="Methionyl/Leucyl_tRNA_Synth"/>
</dbReference>
<dbReference type="CDD" id="cd00814">
    <property type="entry name" value="MetRS_core"/>
    <property type="match status" value="1"/>
</dbReference>
<reference evidence="9" key="1">
    <citation type="submission" date="2021-02" db="EMBL/GenBank/DDBJ databases">
        <title>Thiocyanate and organic carbon inputs drive convergent selection for specific autotrophic Afipia and Thiobacillus strains within complex microbiomes.</title>
        <authorList>
            <person name="Huddy R.J."/>
            <person name="Sachdeva R."/>
            <person name="Kadzinga F."/>
            <person name="Kantor R.S."/>
            <person name="Harrison S.T.L."/>
            <person name="Banfield J.F."/>
        </authorList>
    </citation>
    <scope>NUCLEOTIDE SEQUENCE</scope>
    <source>
        <strain evidence="9">SCN18_10_11_15_R4_P_38_20</strain>
    </source>
</reference>
<comment type="catalytic activity">
    <reaction evidence="7">
        <text>tRNA(Met) + L-methionine + ATP = L-methionyl-tRNA(Met) + AMP + diphosphate</text>
        <dbReference type="Rhea" id="RHEA:13481"/>
        <dbReference type="Rhea" id="RHEA-COMP:9667"/>
        <dbReference type="Rhea" id="RHEA-COMP:9698"/>
        <dbReference type="ChEBI" id="CHEBI:30616"/>
        <dbReference type="ChEBI" id="CHEBI:33019"/>
        <dbReference type="ChEBI" id="CHEBI:57844"/>
        <dbReference type="ChEBI" id="CHEBI:78442"/>
        <dbReference type="ChEBI" id="CHEBI:78530"/>
        <dbReference type="ChEBI" id="CHEBI:456215"/>
        <dbReference type="EC" id="6.1.1.10"/>
    </reaction>
</comment>
<organism evidence="9 10">
    <name type="scientific">Candidatus Paracaedimonas acanthamoebae</name>
    <dbReference type="NCBI Taxonomy" id="244581"/>
    <lineage>
        <taxon>Bacteria</taxon>
        <taxon>Pseudomonadati</taxon>
        <taxon>Pseudomonadota</taxon>
        <taxon>Alphaproteobacteria</taxon>
        <taxon>Holosporales</taxon>
        <taxon>Caedimonadaceae</taxon>
        <taxon>Candidatus Paracaedimonas</taxon>
    </lineage>
</organism>
<comment type="subunit">
    <text evidence="7">Monomer.</text>
</comment>
<dbReference type="InterPro" id="IPR023457">
    <property type="entry name" value="Met-tRNA_synth_2"/>
</dbReference>
<comment type="function">
    <text evidence="1 7">Is required not only for elongation of protein synthesis but also for the initiation of all mRNA translation through initiator tRNA(fMet) aminoacylation.</text>
</comment>
<dbReference type="InterPro" id="IPR014729">
    <property type="entry name" value="Rossmann-like_a/b/a_fold"/>
</dbReference>
<dbReference type="PANTHER" id="PTHR43326">
    <property type="entry name" value="METHIONYL-TRNA SYNTHETASE"/>
    <property type="match status" value="1"/>
</dbReference>
<name>A0A8J7PIC2_9PROT</name>
<comment type="subcellular location">
    <subcellularLocation>
        <location evidence="7">Cytoplasm</location>
    </subcellularLocation>
</comment>
<dbReference type="Pfam" id="PF19303">
    <property type="entry name" value="Anticodon_3"/>
    <property type="match status" value="1"/>
</dbReference>
<dbReference type="GO" id="GO:0004825">
    <property type="term" value="F:methionine-tRNA ligase activity"/>
    <property type="evidence" value="ECO:0007669"/>
    <property type="project" value="UniProtKB-UniRule"/>
</dbReference>
<keyword evidence="5 7" id="KW-0648">Protein biosynthesis</keyword>
<keyword evidence="6 7" id="KW-0030">Aminoacyl-tRNA synthetase</keyword>
<dbReference type="NCBIfam" id="NF008900">
    <property type="entry name" value="PRK12267.1"/>
    <property type="match status" value="1"/>
</dbReference>
<accession>A0A8J7PIC2</accession>
<feature type="short sequence motif" description="'KMSKS' region" evidence="7">
    <location>
        <begin position="295"/>
        <end position="299"/>
    </location>
</feature>
<dbReference type="FunFam" id="2.170.220.10:FF:000002">
    <property type="entry name" value="Methionine--tRNA ligase"/>
    <property type="match status" value="1"/>
</dbReference>
<dbReference type="PANTHER" id="PTHR43326:SF1">
    <property type="entry name" value="METHIONINE--TRNA LIGASE, MITOCHONDRIAL"/>
    <property type="match status" value="1"/>
</dbReference>
<sequence length="509" mass="58379">MANPFYITTPIYYVNDVPHIGHAYTTIASDMMARFARMAGREVFFLTGTDEHGQKIQKAAQTEGTDPQVFVDRVSERFQALTPLFHLSNDYFIRTTEERHIKAAQALWNKMKERGFIYKGGYAGWYAVRDEAFYAETELVHGKAPTGADVEWVEEPSYFFKLSAFQEPLLAFYRANPDFIGPESRRNEVIRFVEGGLNDLSISRSSFKWGVPIPDDPEHVMYVWVDALTNYITALGYPDEDAPDFKKFWPEILHIIGKDILRFHAIYWPAFLMAAGLTPPKRLYAHGWWTNEGQKISKSLGNTIDPVELVETYGVDQVRYFLMREVPFGQDGDFSRAALEQRINSDLANDFGNLAQRVLSFVYKNAEAKVPTPSAFEAQDEALLTMAQELLPRLGENFEKQALHRMVEAIWELVGAANRYVDAEQPWSLRKTNPERMATVLYVLLETLRYLAFYIAPIMPQASVKLLHLLGISEPKLHFKELQEKKLQSGVLLPQPEGLFPRIEKERKE</sequence>
<feature type="domain" description="Rhodanese" evidence="8">
    <location>
        <begin position="102"/>
        <end position="134"/>
    </location>
</feature>
<evidence type="ECO:0000313" key="10">
    <source>
        <dbReference type="Proteomes" id="UP000664414"/>
    </source>
</evidence>
<dbReference type="CDD" id="cd07957">
    <property type="entry name" value="Anticodon_Ia_Met"/>
    <property type="match status" value="1"/>
</dbReference>